<evidence type="ECO:0000313" key="3">
    <source>
        <dbReference type="Proteomes" id="UP001184150"/>
    </source>
</evidence>
<keyword evidence="1" id="KW-0812">Transmembrane</keyword>
<dbReference type="EMBL" id="JAVDRD010000001">
    <property type="protein sequence ID" value="MDR6509809.1"/>
    <property type="molecule type" value="Genomic_DNA"/>
</dbReference>
<evidence type="ECO:0000313" key="2">
    <source>
        <dbReference type="EMBL" id="MDR6509809.1"/>
    </source>
</evidence>
<organism evidence="2 3">
    <name type="scientific">Novosphingobium capsulatum</name>
    <dbReference type="NCBI Taxonomy" id="13688"/>
    <lineage>
        <taxon>Bacteria</taxon>
        <taxon>Pseudomonadati</taxon>
        <taxon>Pseudomonadota</taxon>
        <taxon>Alphaproteobacteria</taxon>
        <taxon>Sphingomonadales</taxon>
        <taxon>Sphingomonadaceae</taxon>
        <taxon>Novosphingobium</taxon>
    </lineage>
</organism>
<proteinExistence type="predicted"/>
<comment type="caution">
    <text evidence="2">The sequence shown here is derived from an EMBL/GenBank/DDBJ whole genome shotgun (WGS) entry which is preliminary data.</text>
</comment>
<keyword evidence="1" id="KW-1133">Transmembrane helix</keyword>
<name>A0ABU1MHY6_9SPHN</name>
<accession>A0ABU1MHY6</accession>
<sequence length="81" mass="8990">MIERWRAIDWQQVWQGPWQAVAAVGAVLLAVAIVALVAERRRSKRADLDRVGCMPWTMIYALCFFMACVLLGGALRAALAS</sequence>
<protein>
    <submittedName>
        <fullName evidence="2">Uncharacterized protein</fullName>
    </submittedName>
</protein>
<gene>
    <name evidence="2" type="ORF">J2792_000649</name>
</gene>
<keyword evidence="1" id="KW-0472">Membrane</keyword>
<feature type="transmembrane region" description="Helical" evidence="1">
    <location>
        <begin position="59"/>
        <end position="79"/>
    </location>
</feature>
<reference evidence="2 3" key="1">
    <citation type="submission" date="2023-07" db="EMBL/GenBank/DDBJ databases">
        <title>Sorghum-associated microbial communities from plants grown in Nebraska, USA.</title>
        <authorList>
            <person name="Schachtman D."/>
        </authorList>
    </citation>
    <scope>NUCLEOTIDE SEQUENCE [LARGE SCALE GENOMIC DNA]</scope>
    <source>
        <strain evidence="2 3">DS1027</strain>
    </source>
</reference>
<feature type="transmembrane region" description="Helical" evidence="1">
    <location>
        <begin position="20"/>
        <end position="38"/>
    </location>
</feature>
<keyword evidence="3" id="KW-1185">Reference proteome</keyword>
<dbReference type="RefSeq" id="WP_022676378.1">
    <property type="nucleotide sequence ID" value="NZ_JAVDRD010000001.1"/>
</dbReference>
<evidence type="ECO:0000256" key="1">
    <source>
        <dbReference type="SAM" id="Phobius"/>
    </source>
</evidence>
<dbReference type="Proteomes" id="UP001184150">
    <property type="component" value="Unassembled WGS sequence"/>
</dbReference>